<protein>
    <recommendedName>
        <fullName evidence="4">DUF4105 domain-containing protein</fullName>
    </recommendedName>
</protein>
<name>A0A420WLV1_9PROT</name>
<feature type="chain" id="PRO_5019446359" description="DUF4105 domain-containing protein" evidence="1">
    <location>
        <begin position="26"/>
        <end position="194"/>
    </location>
</feature>
<sequence>MICKRFTCFLISIFGILFLPFQAQAEVTLTFYSHNFGSNYPHAFVEIKGNLETGEVIEEDLGFTPAFVGPNVLLGSVKGIIKGVTKGYKENSDPHFAIVVSDETYHEIKSFTEDWLTSRKKSYNLNKRNCVHYIGAMLNLVDIKTNTESRYFKKPKSFLKETLSLNPKLLPAAPSVNAVMDKGSVTQEPISIAD</sequence>
<evidence type="ECO:0000313" key="2">
    <source>
        <dbReference type="EMBL" id="RKQ72008.1"/>
    </source>
</evidence>
<evidence type="ECO:0008006" key="4">
    <source>
        <dbReference type="Google" id="ProtNLM"/>
    </source>
</evidence>
<evidence type="ECO:0000313" key="3">
    <source>
        <dbReference type="Proteomes" id="UP000282211"/>
    </source>
</evidence>
<proteinExistence type="predicted"/>
<keyword evidence="1" id="KW-0732">Signal</keyword>
<dbReference type="OrthoDB" id="7424408at2"/>
<evidence type="ECO:0000256" key="1">
    <source>
        <dbReference type="SAM" id="SignalP"/>
    </source>
</evidence>
<gene>
    <name evidence="2" type="ORF">DES40_1344</name>
</gene>
<organism evidence="2 3">
    <name type="scientific">Litorimonas taeanensis</name>
    <dbReference type="NCBI Taxonomy" id="568099"/>
    <lineage>
        <taxon>Bacteria</taxon>
        <taxon>Pseudomonadati</taxon>
        <taxon>Pseudomonadota</taxon>
        <taxon>Alphaproteobacteria</taxon>
        <taxon>Maricaulales</taxon>
        <taxon>Robiginitomaculaceae</taxon>
    </lineage>
</organism>
<keyword evidence="3" id="KW-1185">Reference proteome</keyword>
<feature type="signal peptide" evidence="1">
    <location>
        <begin position="1"/>
        <end position="25"/>
    </location>
</feature>
<dbReference type="Proteomes" id="UP000282211">
    <property type="component" value="Unassembled WGS sequence"/>
</dbReference>
<accession>A0A420WLV1</accession>
<reference evidence="2 3" key="1">
    <citation type="submission" date="2018-10" db="EMBL/GenBank/DDBJ databases">
        <title>Genomic Encyclopedia of Type Strains, Phase IV (KMG-IV): sequencing the most valuable type-strain genomes for metagenomic binning, comparative biology and taxonomic classification.</title>
        <authorList>
            <person name="Goeker M."/>
        </authorList>
    </citation>
    <scope>NUCLEOTIDE SEQUENCE [LARGE SCALE GENOMIC DNA]</scope>
    <source>
        <strain evidence="2 3">DSM 22008</strain>
    </source>
</reference>
<dbReference type="EMBL" id="RBII01000001">
    <property type="protein sequence ID" value="RKQ72008.1"/>
    <property type="molecule type" value="Genomic_DNA"/>
</dbReference>
<dbReference type="AlphaFoldDB" id="A0A420WLV1"/>
<comment type="caution">
    <text evidence="2">The sequence shown here is derived from an EMBL/GenBank/DDBJ whole genome shotgun (WGS) entry which is preliminary data.</text>
</comment>
<dbReference type="RefSeq" id="WP_121099841.1">
    <property type="nucleotide sequence ID" value="NZ_RBII01000001.1"/>
</dbReference>
<dbReference type="InParanoid" id="A0A420WLV1"/>